<feature type="chain" id="PRO_5034473104" description="Carboxylic ester hydrolase" evidence="10">
    <location>
        <begin position="18"/>
        <end position="518"/>
    </location>
</feature>
<dbReference type="EC" id="3.1.1.-" evidence="10"/>
<comment type="caution">
    <text evidence="11">The sequence shown here is derived from an EMBL/GenBank/DDBJ whole genome shotgun (WGS) entry which is preliminary data.</text>
</comment>
<comment type="catalytic activity">
    <reaction evidence="9">
        <text>feruloyl-polysaccharide + H2O = ferulate + polysaccharide.</text>
        <dbReference type="EC" id="3.1.1.73"/>
    </reaction>
</comment>
<feature type="signal peptide" evidence="10">
    <location>
        <begin position="1"/>
        <end position="17"/>
    </location>
</feature>
<evidence type="ECO:0000256" key="7">
    <source>
        <dbReference type="ARBA" id="ARBA00022837"/>
    </source>
</evidence>
<evidence type="ECO:0000256" key="9">
    <source>
        <dbReference type="ARBA" id="ARBA00034075"/>
    </source>
</evidence>
<evidence type="ECO:0000256" key="5">
    <source>
        <dbReference type="ARBA" id="ARBA00022729"/>
    </source>
</evidence>
<dbReference type="OrthoDB" id="3039123at2759"/>
<evidence type="ECO:0000256" key="3">
    <source>
        <dbReference type="ARBA" id="ARBA00022651"/>
    </source>
</evidence>
<accession>A0A8H6XML7</accession>
<keyword evidence="4" id="KW-0479">Metal-binding</keyword>
<keyword evidence="6 10" id="KW-0378">Hydrolase</keyword>
<dbReference type="GO" id="GO:0030600">
    <property type="term" value="F:feruloyl esterase activity"/>
    <property type="evidence" value="ECO:0007669"/>
    <property type="project" value="UniProtKB-EC"/>
</dbReference>
<keyword evidence="7" id="KW-0106">Calcium</keyword>
<keyword evidence="3" id="KW-0624">Polysaccharide degradation</keyword>
<proteinExistence type="inferred from homology"/>
<dbReference type="PANTHER" id="PTHR33938:SF15">
    <property type="entry name" value="FERULOYL ESTERASE B-RELATED"/>
    <property type="match status" value="1"/>
</dbReference>
<dbReference type="EMBL" id="JACAZH010000022">
    <property type="protein sequence ID" value="KAF7343832.1"/>
    <property type="molecule type" value="Genomic_DNA"/>
</dbReference>
<comment type="similarity">
    <text evidence="1 10">Belongs to the tannase family.</text>
</comment>
<dbReference type="InterPro" id="IPR011118">
    <property type="entry name" value="Tannase/feruloyl_esterase"/>
</dbReference>
<dbReference type="Gene3D" id="3.40.50.1820">
    <property type="entry name" value="alpha/beta hydrolase"/>
    <property type="match status" value="1"/>
</dbReference>
<keyword evidence="12" id="KW-1185">Reference proteome</keyword>
<gene>
    <name evidence="11" type="ORF">MSAN_01964400</name>
</gene>
<keyword evidence="5 10" id="KW-0732">Signal</keyword>
<dbReference type="Proteomes" id="UP000623467">
    <property type="component" value="Unassembled WGS sequence"/>
</dbReference>
<sequence>MLLPISLAAALVLPVYALAGQSARCLALQHNLHLENTTILNVTYISAATNVTTPGVCQSTAPVTAAPLCRVQFVINTTSSSAVHAEAWLPDTWFGRFLGLGNGGLGGCIDYANLDYGTSLHFAAIGSDNGHDGTGGLPFLNHPEVINDFAFRAVHVEAIIGKQIVQTYYETAAAKSYYLGCSTGGRQGTQAALKFPEDFDGIVAGSPATDFNHLTIWQGILSHYVGAPTSATAPSPKFLSPEAWALVSAEILRQCDALDGVVDGIITEPDGCDFRPESIQCVEGTTTNCLTETQVETVKNVFTPLFGLQGELVYPRYSPGAEADPAQSNILGGAFFSITEARTLVWDSEDWGQFAILNVTEHDFSNFGLKAVDFWDSINPGGIATFDGDLSAFRNRGGKLLTYHGRRDPMISSTNSKRVYDLISHTLSLPLLDDFYRLFLIPGMGHCSGGLGPTSFGQSNGLNLVNDSSHNILLAMVDWVEGGIAPATIIGSDGANATRTHCRYPMRSVFNGTVFVCE</sequence>
<dbReference type="GO" id="GO:0045493">
    <property type="term" value="P:xylan catabolic process"/>
    <property type="evidence" value="ECO:0007669"/>
    <property type="project" value="UniProtKB-KW"/>
</dbReference>
<protein>
    <recommendedName>
        <fullName evidence="10">Carboxylic ester hydrolase</fullName>
        <ecNumber evidence="10">3.1.1.-</ecNumber>
    </recommendedName>
</protein>
<evidence type="ECO:0000256" key="8">
    <source>
        <dbReference type="ARBA" id="ARBA00023157"/>
    </source>
</evidence>
<dbReference type="SUPFAM" id="SSF53474">
    <property type="entry name" value="alpha/beta-Hydrolases"/>
    <property type="match status" value="1"/>
</dbReference>
<evidence type="ECO:0000313" key="12">
    <source>
        <dbReference type="Proteomes" id="UP000623467"/>
    </source>
</evidence>
<name>A0A8H6XML7_9AGAR</name>
<evidence type="ECO:0000256" key="10">
    <source>
        <dbReference type="RuleBase" id="RU361238"/>
    </source>
</evidence>
<keyword evidence="3" id="KW-0119">Carbohydrate metabolism</keyword>
<dbReference type="AlphaFoldDB" id="A0A8H6XML7"/>
<reference evidence="11" key="1">
    <citation type="submission" date="2020-05" db="EMBL/GenBank/DDBJ databases">
        <title>Mycena genomes resolve the evolution of fungal bioluminescence.</title>
        <authorList>
            <person name="Tsai I.J."/>
        </authorList>
    </citation>
    <scope>NUCLEOTIDE SEQUENCE</scope>
    <source>
        <strain evidence="11">160909Yilan</strain>
    </source>
</reference>
<evidence type="ECO:0000256" key="6">
    <source>
        <dbReference type="ARBA" id="ARBA00022801"/>
    </source>
</evidence>
<dbReference type="GO" id="GO:0046872">
    <property type="term" value="F:metal ion binding"/>
    <property type="evidence" value="ECO:0007669"/>
    <property type="project" value="UniProtKB-KW"/>
</dbReference>
<evidence type="ECO:0000313" key="11">
    <source>
        <dbReference type="EMBL" id="KAF7343832.1"/>
    </source>
</evidence>
<dbReference type="InterPro" id="IPR029058">
    <property type="entry name" value="AB_hydrolase_fold"/>
</dbReference>
<organism evidence="11 12">
    <name type="scientific">Mycena sanguinolenta</name>
    <dbReference type="NCBI Taxonomy" id="230812"/>
    <lineage>
        <taxon>Eukaryota</taxon>
        <taxon>Fungi</taxon>
        <taxon>Dikarya</taxon>
        <taxon>Basidiomycota</taxon>
        <taxon>Agaricomycotina</taxon>
        <taxon>Agaricomycetes</taxon>
        <taxon>Agaricomycetidae</taxon>
        <taxon>Agaricales</taxon>
        <taxon>Marasmiineae</taxon>
        <taxon>Mycenaceae</taxon>
        <taxon>Mycena</taxon>
    </lineage>
</organism>
<evidence type="ECO:0000256" key="1">
    <source>
        <dbReference type="ARBA" id="ARBA00006249"/>
    </source>
</evidence>
<evidence type="ECO:0000256" key="4">
    <source>
        <dbReference type="ARBA" id="ARBA00022723"/>
    </source>
</evidence>
<keyword evidence="2" id="KW-0719">Serine esterase</keyword>
<keyword evidence="3" id="KW-0858">Xylan degradation</keyword>
<evidence type="ECO:0000256" key="2">
    <source>
        <dbReference type="ARBA" id="ARBA00022487"/>
    </source>
</evidence>
<dbReference type="PANTHER" id="PTHR33938">
    <property type="entry name" value="FERULOYL ESTERASE B-RELATED"/>
    <property type="match status" value="1"/>
</dbReference>
<keyword evidence="8" id="KW-1015">Disulfide bond</keyword>
<dbReference type="Pfam" id="PF07519">
    <property type="entry name" value="Tannase"/>
    <property type="match status" value="1"/>
</dbReference>